<dbReference type="InterPro" id="IPR011335">
    <property type="entry name" value="Restrct_endonuc-II-like"/>
</dbReference>
<keyword evidence="2" id="KW-1185">Reference proteome</keyword>
<evidence type="ECO:0008006" key="3">
    <source>
        <dbReference type="Google" id="ProtNLM"/>
    </source>
</evidence>
<dbReference type="EMBL" id="CP005076">
    <property type="protein sequence ID" value="AGR42509.1"/>
    <property type="molecule type" value="Genomic_DNA"/>
</dbReference>
<evidence type="ECO:0000313" key="1">
    <source>
        <dbReference type="EMBL" id="AGR42509.1"/>
    </source>
</evidence>
<dbReference type="Proteomes" id="UP000014983">
    <property type="component" value="Chromosome"/>
</dbReference>
<dbReference type="SUPFAM" id="SSF52980">
    <property type="entry name" value="Restriction endonuclease-like"/>
    <property type="match status" value="1"/>
</dbReference>
<reference evidence="1 2" key="1">
    <citation type="journal article" date="2013" name="Genome Biol. Evol.">
        <title>Comparison of metabolic capacities and inference of gene content evolution in mosquito-associated Spiroplasma diminutum and S. taiwanense.</title>
        <authorList>
            <person name="Lo W.S."/>
            <person name="Ku C."/>
            <person name="Chen L.L."/>
            <person name="Chang T.H."/>
            <person name="Kuo C.H."/>
        </authorList>
    </citation>
    <scope>NUCLEOTIDE SEQUENCE [LARGE SCALE GENOMIC DNA]</scope>
    <source>
        <strain evidence="1">CUAS-1</strain>
    </source>
</reference>
<dbReference type="PATRIC" id="fig|1276221.3.peg.807"/>
<proteinExistence type="predicted"/>
<gene>
    <name evidence="1" type="ORF">SDIMI_v3c08050</name>
</gene>
<accession>S5LXH3</accession>
<dbReference type="HOGENOM" id="CLU_106732_0_0_14"/>
<evidence type="ECO:0000313" key="2">
    <source>
        <dbReference type="Proteomes" id="UP000014983"/>
    </source>
</evidence>
<organism evidence="1 2">
    <name type="scientific">Spiroplasma diminutum CUAS-1</name>
    <dbReference type="NCBI Taxonomy" id="1276221"/>
    <lineage>
        <taxon>Bacteria</taxon>
        <taxon>Bacillati</taxon>
        <taxon>Mycoplasmatota</taxon>
        <taxon>Mollicutes</taxon>
        <taxon>Entomoplasmatales</taxon>
        <taxon>Spiroplasmataceae</taxon>
        <taxon>Spiroplasma</taxon>
    </lineage>
</organism>
<dbReference type="RefSeq" id="WP_020836737.1">
    <property type="nucleotide sequence ID" value="NC_021833.1"/>
</dbReference>
<name>S5LXH3_9MOLU</name>
<sequence>MQYELTQIIKRDENFNYILKEDIKEVPFFLKGFIGETDKIELPFVSIILEKCFPFLHNKFVKKEIIENSIKQGQCVHQMISDSINNRKDFKLNLSTSDCKNSNHINIAKRIITELNSFIYKYEIDQIYSERTFLYLGFDCNYIGTIDIILKSKEKYYIMDIKTSRVNYIEKYNAQLFLYKKLFENATGNLVENCFILNPREERIFMEYEPINKKEQGRILLTAKEI</sequence>
<dbReference type="AlphaFoldDB" id="S5LXH3"/>
<protein>
    <recommendedName>
        <fullName evidence="3">PD-(D/E)XK endonuclease-like domain-containing protein</fullName>
    </recommendedName>
</protein>
<dbReference type="InParanoid" id="S5LXH3"/>
<dbReference type="STRING" id="1276221.SDIMI_v3c08050"/>
<dbReference type="Gene3D" id="3.90.320.10">
    <property type="match status" value="1"/>
</dbReference>
<dbReference type="KEGG" id="sdi:SDIMI_v3c08050"/>
<dbReference type="InterPro" id="IPR011604">
    <property type="entry name" value="PDDEXK-like_dom_sf"/>
</dbReference>
<dbReference type="OrthoDB" id="388798at2"/>